<feature type="transmembrane region" description="Helical" evidence="7">
    <location>
        <begin position="287"/>
        <end position="305"/>
    </location>
</feature>
<comment type="subcellular location">
    <subcellularLocation>
        <location evidence="1">Cell membrane</location>
        <topology evidence="1">Multi-pass membrane protein</topology>
    </subcellularLocation>
</comment>
<evidence type="ECO:0000256" key="4">
    <source>
        <dbReference type="ARBA" id="ARBA00022692"/>
    </source>
</evidence>
<keyword evidence="3" id="KW-1003">Cell membrane</keyword>
<evidence type="ECO:0000313" key="9">
    <source>
        <dbReference type="EMBL" id="SKA85438.1"/>
    </source>
</evidence>
<dbReference type="Proteomes" id="UP000189735">
    <property type="component" value="Unassembled WGS sequence"/>
</dbReference>
<protein>
    <submittedName>
        <fullName evidence="9">Nitrate/nitrite transporter NarK</fullName>
    </submittedName>
</protein>
<proteinExistence type="predicted"/>
<dbReference type="Gene3D" id="1.20.1250.20">
    <property type="entry name" value="MFS general substrate transporter like domains"/>
    <property type="match status" value="2"/>
</dbReference>
<feature type="transmembrane region" description="Helical" evidence="7">
    <location>
        <begin position="47"/>
        <end position="70"/>
    </location>
</feature>
<feature type="transmembrane region" description="Helical" evidence="7">
    <location>
        <begin position="311"/>
        <end position="335"/>
    </location>
</feature>
<reference evidence="10" key="1">
    <citation type="submission" date="2017-02" db="EMBL/GenBank/DDBJ databases">
        <authorList>
            <person name="Varghese N."/>
            <person name="Submissions S."/>
        </authorList>
    </citation>
    <scope>NUCLEOTIDE SEQUENCE [LARGE SCALE GENOMIC DNA]</scope>
    <source>
        <strain evidence="10">VKM Ac-2052</strain>
    </source>
</reference>
<evidence type="ECO:0000313" key="10">
    <source>
        <dbReference type="Proteomes" id="UP000189735"/>
    </source>
</evidence>
<dbReference type="PANTHER" id="PTHR23517:SF2">
    <property type="entry name" value="MULTIDRUG RESISTANCE PROTEIN MDTH"/>
    <property type="match status" value="1"/>
</dbReference>
<evidence type="ECO:0000256" key="5">
    <source>
        <dbReference type="ARBA" id="ARBA00022989"/>
    </source>
</evidence>
<dbReference type="InterPro" id="IPR050171">
    <property type="entry name" value="MFS_Transporters"/>
</dbReference>
<keyword evidence="6 7" id="KW-0472">Membrane</keyword>
<dbReference type="EMBL" id="FUYG01000002">
    <property type="protein sequence ID" value="SKA85438.1"/>
    <property type="molecule type" value="Genomic_DNA"/>
</dbReference>
<keyword evidence="5 7" id="KW-1133">Transmembrane helix</keyword>
<feature type="transmembrane region" description="Helical" evidence="7">
    <location>
        <begin position="77"/>
        <end position="97"/>
    </location>
</feature>
<keyword evidence="4 7" id="KW-0812">Transmembrane</keyword>
<dbReference type="SUPFAM" id="SSF103473">
    <property type="entry name" value="MFS general substrate transporter"/>
    <property type="match status" value="1"/>
</dbReference>
<dbReference type="PANTHER" id="PTHR23517">
    <property type="entry name" value="RESISTANCE PROTEIN MDTM, PUTATIVE-RELATED-RELATED"/>
    <property type="match status" value="1"/>
</dbReference>
<feature type="transmembrane region" description="Helical" evidence="7">
    <location>
        <begin position="232"/>
        <end position="250"/>
    </location>
</feature>
<accession>A0A1T4X8J9</accession>
<dbReference type="PROSITE" id="PS50850">
    <property type="entry name" value="MFS"/>
    <property type="match status" value="1"/>
</dbReference>
<feature type="transmembrane region" description="Helical" evidence="7">
    <location>
        <begin position="164"/>
        <end position="186"/>
    </location>
</feature>
<name>A0A1T4X8J9_9MICO</name>
<feature type="transmembrane region" description="Helical" evidence="7">
    <location>
        <begin position="256"/>
        <end position="275"/>
    </location>
</feature>
<dbReference type="GO" id="GO:0005886">
    <property type="term" value="C:plasma membrane"/>
    <property type="evidence" value="ECO:0007669"/>
    <property type="project" value="UniProtKB-SubCell"/>
</dbReference>
<feature type="transmembrane region" description="Helical" evidence="7">
    <location>
        <begin position="347"/>
        <end position="370"/>
    </location>
</feature>
<dbReference type="AlphaFoldDB" id="A0A1T4X8J9"/>
<dbReference type="InterPro" id="IPR011701">
    <property type="entry name" value="MFS"/>
</dbReference>
<dbReference type="GO" id="GO:0022857">
    <property type="term" value="F:transmembrane transporter activity"/>
    <property type="evidence" value="ECO:0007669"/>
    <property type="project" value="InterPro"/>
</dbReference>
<evidence type="ECO:0000256" key="2">
    <source>
        <dbReference type="ARBA" id="ARBA00022448"/>
    </source>
</evidence>
<dbReference type="Pfam" id="PF07690">
    <property type="entry name" value="MFS_1"/>
    <property type="match status" value="1"/>
</dbReference>
<dbReference type="InterPro" id="IPR036259">
    <property type="entry name" value="MFS_trans_sf"/>
</dbReference>
<organism evidence="9 10">
    <name type="scientific">Agreia bicolorata</name>
    <dbReference type="NCBI Taxonomy" id="110935"/>
    <lineage>
        <taxon>Bacteria</taxon>
        <taxon>Bacillati</taxon>
        <taxon>Actinomycetota</taxon>
        <taxon>Actinomycetes</taxon>
        <taxon>Micrococcales</taxon>
        <taxon>Microbacteriaceae</taxon>
        <taxon>Agreia</taxon>
    </lineage>
</organism>
<evidence type="ECO:0000256" key="1">
    <source>
        <dbReference type="ARBA" id="ARBA00004651"/>
    </source>
</evidence>
<feature type="domain" description="Major facilitator superfamily (MFS) profile" evidence="8">
    <location>
        <begin position="12"/>
        <end position="414"/>
    </location>
</feature>
<sequence length="441" mass="47066">MKHVNSRRAWLVFGVSVFAYMTAVMQRTTLGVAGVDAAARFDSSAALLSTLAVVQLIVYAGLQIPVGILIDRVGPKWLISVGCTLMVAGQLVLSFAPDIPTAVLGRIFVGAGDAAVFISVIRLVNSWFSGPIVPQLSQWVGNVGQLGQVLSALPFAWVLHTFGWSPAFSVAAALSFSALVLSIVFLTNRPPDAPGSGQVASMREALRMLGPTLRRPGTQLGFWSHFVSQSSGTVFTIFWGFPFLVSAVGLDRGTASAFLVVIVISGMVAGPILGILSARFPLRRSNLVLGITATLGVVWGGVLLWPGVPPIWLIAILTVTLGIGGPGSLIGFDFARSFNPARSLGSANGVVNVGGFMASFVMLFLIGVILDVQYDVGLSTTLYSMDAFRLAFSIQYVVIGSGVLFLLRARRHTRRRLQEDEGISVAPLWVALVGQWRRRRP</sequence>
<evidence type="ECO:0000259" key="8">
    <source>
        <dbReference type="PROSITE" id="PS50850"/>
    </source>
</evidence>
<dbReference type="InterPro" id="IPR020846">
    <property type="entry name" value="MFS_dom"/>
</dbReference>
<gene>
    <name evidence="9" type="ORF">SAMN06295879_0753</name>
</gene>
<evidence type="ECO:0000256" key="7">
    <source>
        <dbReference type="SAM" id="Phobius"/>
    </source>
</evidence>
<evidence type="ECO:0000256" key="3">
    <source>
        <dbReference type="ARBA" id="ARBA00022475"/>
    </source>
</evidence>
<keyword evidence="2" id="KW-0813">Transport</keyword>
<feature type="transmembrane region" description="Helical" evidence="7">
    <location>
        <begin position="390"/>
        <end position="407"/>
    </location>
</feature>
<evidence type="ECO:0000256" key="6">
    <source>
        <dbReference type="ARBA" id="ARBA00023136"/>
    </source>
</evidence>